<keyword evidence="3" id="KW-0964">Secreted</keyword>
<dbReference type="RefSeq" id="WP_263734844.1">
    <property type="nucleotide sequence ID" value="NZ_JAOWKY010000002.1"/>
</dbReference>
<feature type="domain" description="Gp5/Type VI secretion system Vgr C-terminal trimerisation" evidence="5">
    <location>
        <begin position="488"/>
        <end position="586"/>
    </location>
</feature>
<reference evidence="6 7" key="1">
    <citation type="submission" date="2022-10" db="EMBL/GenBank/DDBJ databases">
        <title>Defluviimonas sp. nov., isolated from ocean surface water.</title>
        <authorList>
            <person name="He W."/>
            <person name="Wang L."/>
            <person name="Zhang D.-F."/>
        </authorList>
    </citation>
    <scope>NUCLEOTIDE SEQUENCE [LARGE SCALE GENOMIC DNA]</scope>
    <source>
        <strain evidence="6 7">WL0002</strain>
    </source>
</reference>
<dbReference type="InterPro" id="IPR006533">
    <property type="entry name" value="T6SS_Vgr_RhsGE"/>
</dbReference>
<dbReference type="Gene3D" id="2.30.110.50">
    <property type="match status" value="1"/>
</dbReference>
<dbReference type="Gene3D" id="3.55.50.10">
    <property type="entry name" value="Baseplate protein-like domains"/>
    <property type="match status" value="1"/>
</dbReference>
<dbReference type="Gene3D" id="4.10.220.110">
    <property type="match status" value="1"/>
</dbReference>
<evidence type="ECO:0000259" key="4">
    <source>
        <dbReference type="Pfam" id="PF04717"/>
    </source>
</evidence>
<sequence length="709" mass="79225">MPNVNPVFENRQLRLDSDIADTFLKSAVVEEGFNKITEMTVEFLAKDRALDLATVAGKKMTVVVTAEDESERNFTGTCTAVRFLGLYEGFGHFEAKVHGWPWFLTKRRDNRIYQDMTAVDIIKDVFSAAGFTDYTDSLSGTYPPRVYCVQYRETDFDFVSRLMEEEGIYFFFDHSGSNEKLVLADGVGAHSVVPGPTPIEFHFREKKYRRDMDHIFEWAPSEAVVGGKVAMTDYNFETPSANLMSMTVIEKGTHSHKSYEIYHYPGHFDDSDRGSVLARMVQEGEAARHQSFRGAANVRTLGVGMTFQMSNHPRVNDQTEFLVTRATHHLKIETDYDDDEMTRPVLERSAQQVTEDQVDTYRCIFEVIPKSTQYRAPKTTPWPQIAGMQTALVVGPSGEEIYTDDYGRIKVQFYWDRVGEKNENTTCWVRCVMPWTGSGWGMIAVPRIGQEVAIMFEEGNPDRPICTGMLYNAETMPPYALPANMTQTGIKTRSTKSGGETNFNELVFEDKKDAEFVRLQSEKDYFEIIKNNATITIGMETQDAGDYTQTIYNNRTETVKQGDSTFTVETGNEIRSIATDQTEDIGNDVTRTVGNNRTETISNDHTEDIGNNQTLTIGNDTSVSIGNNLTEDVGSNITIDAGQKITVTAGTEILLKVGSNSVKIDSSGVTIKGTMVKIEGTAMLEAKSPMTTVKGDGILTLKGGLTMIN</sequence>
<dbReference type="PANTHER" id="PTHR32305">
    <property type="match status" value="1"/>
</dbReference>
<comment type="subcellular location">
    <subcellularLocation>
        <location evidence="1">Secreted</location>
    </subcellularLocation>
</comment>
<dbReference type="SUPFAM" id="SSF69279">
    <property type="entry name" value="Phage tail proteins"/>
    <property type="match status" value="2"/>
</dbReference>
<keyword evidence="7" id="KW-1185">Reference proteome</keyword>
<dbReference type="SUPFAM" id="SSF69255">
    <property type="entry name" value="gp5 N-terminal domain-like"/>
    <property type="match status" value="1"/>
</dbReference>
<evidence type="ECO:0000313" key="6">
    <source>
        <dbReference type="EMBL" id="MCV2869193.1"/>
    </source>
</evidence>
<evidence type="ECO:0000256" key="2">
    <source>
        <dbReference type="ARBA" id="ARBA00005558"/>
    </source>
</evidence>
<name>A0ABT2ZDR8_9RHOB</name>
<feature type="domain" description="Gp5/Type VI secretion system Vgr protein OB-fold" evidence="4">
    <location>
        <begin position="404"/>
        <end position="471"/>
    </location>
</feature>
<dbReference type="Pfam" id="PF04717">
    <property type="entry name" value="Phage_base_V"/>
    <property type="match status" value="1"/>
</dbReference>
<dbReference type="InterPro" id="IPR006531">
    <property type="entry name" value="Gp5/Vgr_OB"/>
</dbReference>
<dbReference type="InterPro" id="IPR054030">
    <property type="entry name" value="Gp5_Vgr_C"/>
</dbReference>
<gene>
    <name evidence="6" type="primary">vgrG</name>
    <name evidence="6" type="ORF">OEW28_11195</name>
</gene>
<comment type="similarity">
    <text evidence="2">Belongs to the VgrG protein family.</text>
</comment>
<evidence type="ECO:0000259" key="5">
    <source>
        <dbReference type="Pfam" id="PF22178"/>
    </source>
</evidence>
<dbReference type="Pfam" id="PF05954">
    <property type="entry name" value="Phage_GPD"/>
    <property type="match status" value="1"/>
</dbReference>
<dbReference type="InterPro" id="IPR050708">
    <property type="entry name" value="T6SS_VgrG/RHS"/>
</dbReference>
<dbReference type="Proteomes" id="UP001652542">
    <property type="component" value="Unassembled WGS sequence"/>
</dbReference>
<organism evidence="6 7">
    <name type="scientific">Albidovulum marisflavi</name>
    <dbReference type="NCBI Taxonomy" id="2984159"/>
    <lineage>
        <taxon>Bacteria</taxon>
        <taxon>Pseudomonadati</taxon>
        <taxon>Pseudomonadota</taxon>
        <taxon>Alphaproteobacteria</taxon>
        <taxon>Rhodobacterales</taxon>
        <taxon>Paracoccaceae</taxon>
        <taxon>Albidovulum</taxon>
    </lineage>
</organism>
<dbReference type="Pfam" id="PF22178">
    <property type="entry name" value="Gp5_trimer_C"/>
    <property type="match status" value="1"/>
</dbReference>
<dbReference type="InterPro" id="IPR017847">
    <property type="entry name" value="T6SS_RhsGE_Vgr_subset"/>
</dbReference>
<protein>
    <submittedName>
        <fullName evidence="6">Type VI secretion system tip protein VgrG</fullName>
    </submittedName>
</protein>
<evidence type="ECO:0000313" key="7">
    <source>
        <dbReference type="Proteomes" id="UP001652542"/>
    </source>
</evidence>
<dbReference type="NCBIfam" id="TIGR01646">
    <property type="entry name" value="vgr_GE"/>
    <property type="match status" value="1"/>
</dbReference>
<dbReference type="EMBL" id="JAOWKY010000002">
    <property type="protein sequence ID" value="MCV2869193.1"/>
    <property type="molecule type" value="Genomic_DNA"/>
</dbReference>
<dbReference type="NCBIfam" id="TIGR03361">
    <property type="entry name" value="VI_Rhs_Vgr"/>
    <property type="match status" value="1"/>
</dbReference>
<dbReference type="InterPro" id="IPR037026">
    <property type="entry name" value="Vgr_OB-fold_dom_sf"/>
</dbReference>
<dbReference type="PANTHER" id="PTHR32305:SF15">
    <property type="entry name" value="PROTEIN RHSA-RELATED"/>
    <property type="match status" value="1"/>
</dbReference>
<evidence type="ECO:0000256" key="3">
    <source>
        <dbReference type="ARBA" id="ARBA00022525"/>
    </source>
</evidence>
<dbReference type="Gene3D" id="2.40.50.230">
    <property type="entry name" value="Gp5 N-terminal domain"/>
    <property type="match status" value="1"/>
</dbReference>
<comment type="caution">
    <text evidence="6">The sequence shown here is derived from an EMBL/GenBank/DDBJ whole genome shotgun (WGS) entry which is preliminary data.</text>
</comment>
<accession>A0ABT2ZDR8</accession>
<dbReference type="SUPFAM" id="SSF69349">
    <property type="entry name" value="Phage fibre proteins"/>
    <property type="match status" value="1"/>
</dbReference>
<proteinExistence type="inferred from homology"/>
<evidence type="ECO:0000256" key="1">
    <source>
        <dbReference type="ARBA" id="ARBA00004613"/>
    </source>
</evidence>